<reference evidence="2" key="1">
    <citation type="submission" date="2019-08" db="EMBL/GenBank/DDBJ databases">
        <authorList>
            <person name="Kucharzyk K."/>
            <person name="Murdoch R.W."/>
            <person name="Higgins S."/>
            <person name="Loffler F."/>
        </authorList>
    </citation>
    <scope>NUCLEOTIDE SEQUENCE</scope>
</reference>
<feature type="region of interest" description="Disordered" evidence="1">
    <location>
        <begin position="1"/>
        <end position="22"/>
    </location>
</feature>
<sequence length="95" mass="10993">MTNSELQAFHPEVPDFKPGSGAIPYEYGHTNGVRPLRNDDLAFELPPFRFRHGELRQIGAPQLRTVTHHEQRNRRAARFARNPVASAGRHRQERR</sequence>
<accession>A0A645H0Q2</accession>
<organism evidence="2">
    <name type="scientific">bioreactor metagenome</name>
    <dbReference type="NCBI Taxonomy" id="1076179"/>
    <lineage>
        <taxon>unclassified sequences</taxon>
        <taxon>metagenomes</taxon>
        <taxon>ecological metagenomes</taxon>
    </lineage>
</organism>
<proteinExistence type="predicted"/>
<protein>
    <submittedName>
        <fullName evidence="2">Uncharacterized protein</fullName>
    </submittedName>
</protein>
<dbReference type="AlphaFoldDB" id="A0A645H0Q2"/>
<gene>
    <name evidence="2" type="ORF">SDC9_179357</name>
</gene>
<evidence type="ECO:0000313" key="2">
    <source>
        <dbReference type="EMBL" id="MPN31882.1"/>
    </source>
</evidence>
<feature type="region of interest" description="Disordered" evidence="1">
    <location>
        <begin position="67"/>
        <end position="95"/>
    </location>
</feature>
<comment type="caution">
    <text evidence="2">The sequence shown here is derived from an EMBL/GenBank/DDBJ whole genome shotgun (WGS) entry which is preliminary data.</text>
</comment>
<evidence type="ECO:0000256" key="1">
    <source>
        <dbReference type="SAM" id="MobiDB-lite"/>
    </source>
</evidence>
<name>A0A645H0Q2_9ZZZZ</name>
<dbReference type="EMBL" id="VSSQ01083608">
    <property type="protein sequence ID" value="MPN31882.1"/>
    <property type="molecule type" value="Genomic_DNA"/>
</dbReference>